<evidence type="ECO:0000313" key="3">
    <source>
        <dbReference type="EMBL" id="SIQ90005.1"/>
    </source>
</evidence>
<accession>A0A098FAV3</accession>
<evidence type="ECO:0000313" key="6">
    <source>
        <dbReference type="Proteomes" id="UP000185829"/>
    </source>
</evidence>
<dbReference type="AlphaFoldDB" id="A0A098FAV3"/>
<feature type="transmembrane region" description="Helical" evidence="1">
    <location>
        <begin position="6"/>
        <end position="29"/>
    </location>
</feature>
<sequence>MISYFLDFFLVAACVIGITAVNGVVTNGIGEKWFGGKRHSHIFDQSKRIQSGWSQVGGNKKR</sequence>
<reference evidence="3 6" key="3">
    <citation type="submission" date="2017-01" db="EMBL/GenBank/DDBJ databases">
        <authorList>
            <person name="Varghese N."/>
            <person name="Submissions S."/>
        </authorList>
    </citation>
    <scope>NUCLEOTIDE SEQUENCE [LARGE SCALE GENOMIC DNA]</scope>
    <source>
        <strain evidence="3 6">RUG2-6</strain>
    </source>
</reference>
<comment type="caution">
    <text evidence="4">The sequence shown here is derived from an EMBL/GenBank/DDBJ whole genome shotgun (WGS) entry which is preliminary data.</text>
</comment>
<dbReference type="RefSeq" id="WP_034314508.1">
    <property type="nucleotide sequence ID" value="NZ_CABIYS010000001.1"/>
</dbReference>
<name>A0A098FAV3_9BACI</name>
<dbReference type="EMBL" id="FTMX01000002">
    <property type="protein sequence ID" value="SIQ90005.1"/>
    <property type="molecule type" value="Genomic_DNA"/>
</dbReference>
<keyword evidence="1" id="KW-0812">Transmembrane</keyword>
<gene>
    <name evidence="2" type="ORF">BN1180_01523</name>
    <name evidence="4" type="ORF">FQP34_06590</name>
    <name evidence="3" type="ORF">SAMN05878482_102486</name>
</gene>
<dbReference type="Proteomes" id="UP000317770">
    <property type="component" value="Unassembled WGS sequence"/>
</dbReference>
<protein>
    <submittedName>
        <fullName evidence="4">FAD:protein FMN transferase</fullName>
    </submittedName>
</protein>
<evidence type="ECO:0000313" key="4">
    <source>
        <dbReference type="EMBL" id="TVX83227.1"/>
    </source>
</evidence>
<dbReference type="GeneID" id="56472280"/>
<reference evidence="4 7" key="4">
    <citation type="submission" date="2019-07" db="EMBL/GenBank/DDBJ databases">
        <title>Genome assembly of Bacillus simplex strain GGC-P6A.</title>
        <authorList>
            <person name="Jennings M.E."/>
            <person name="Barton H.A."/>
        </authorList>
    </citation>
    <scope>NUCLEOTIDE SEQUENCE [LARGE SCALE GENOMIC DNA]</scope>
    <source>
        <strain evidence="4 7">GGC-P6A</strain>
    </source>
</reference>
<reference evidence="2 5" key="1">
    <citation type="journal article" date="2014" name="Genome Announc.">
        <title>Genome Sequence of Bacillus simplex Strain P558, Isolated from a Human Fecal Sample.</title>
        <authorList>
            <person name="Croce O."/>
            <person name="Hugon P."/>
            <person name="Lagier J.C."/>
            <person name="Bibi F."/>
            <person name="Robert C."/>
            <person name="Azhar E.I."/>
            <person name="Raoult D."/>
            <person name="Fournier P.E."/>
        </authorList>
    </citation>
    <scope>NUCLEOTIDE SEQUENCE [LARGE SCALE GENOMIC DNA]</scope>
    <source>
        <strain evidence="2 5">P558</strain>
    </source>
</reference>
<dbReference type="eggNOG" id="ENOG50334XV">
    <property type="taxonomic scope" value="Bacteria"/>
</dbReference>
<keyword evidence="5" id="KW-1185">Reference proteome</keyword>
<organism evidence="4 7">
    <name type="scientific">Peribacillus simplex</name>
    <dbReference type="NCBI Taxonomy" id="1478"/>
    <lineage>
        <taxon>Bacteria</taxon>
        <taxon>Bacillati</taxon>
        <taxon>Bacillota</taxon>
        <taxon>Bacilli</taxon>
        <taxon>Bacillales</taxon>
        <taxon>Bacillaceae</taxon>
        <taxon>Peribacillus</taxon>
    </lineage>
</organism>
<keyword evidence="1" id="KW-1133">Transmembrane helix</keyword>
<dbReference type="EMBL" id="CCXW01000001">
    <property type="protein sequence ID" value="CEG31382.1"/>
    <property type="molecule type" value="Genomic_DNA"/>
</dbReference>
<dbReference type="GO" id="GO:0016740">
    <property type="term" value="F:transferase activity"/>
    <property type="evidence" value="ECO:0007669"/>
    <property type="project" value="UniProtKB-KW"/>
</dbReference>
<evidence type="ECO:0000313" key="7">
    <source>
        <dbReference type="Proteomes" id="UP000317770"/>
    </source>
</evidence>
<dbReference type="Proteomes" id="UP000185829">
    <property type="component" value="Unassembled WGS sequence"/>
</dbReference>
<evidence type="ECO:0000256" key="1">
    <source>
        <dbReference type="SAM" id="Phobius"/>
    </source>
</evidence>
<dbReference type="EMBL" id="VNKI01000002">
    <property type="protein sequence ID" value="TVX83227.1"/>
    <property type="molecule type" value="Genomic_DNA"/>
</dbReference>
<keyword evidence="1" id="KW-0472">Membrane</keyword>
<evidence type="ECO:0000313" key="5">
    <source>
        <dbReference type="Proteomes" id="UP000182110"/>
    </source>
</evidence>
<proteinExistence type="predicted"/>
<dbReference type="Proteomes" id="UP000182110">
    <property type="component" value="Unassembled WGS sequence"/>
</dbReference>
<evidence type="ECO:0000313" key="2">
    <source>
        <dbReference type="EMBL" id="CEG31382.1"/>
    </source>
</evidence>
<dbReference type="STRING" id="1478.UP17_05985"/>
<keyword evidence="4" id="KW-0808">Transferase</keyword>
<reference evidence="2" key="2">
    <citation type="submission" date="2014-10" db="EMBL/GenBank/DDBJ databases">
        <authorList>
            <person name="Urmite Genomes"/>
        </authorList>
    </citation>
    <scope>NUCLEOTIDE SEQUENCE</scope>
    <source>
        <strain evidence="2">P558</strain>
    </source>
</reference>